<feature type="compositionally biased region" description="Polar residues" evidence="1">
    <location>
        <begin position="131"/>
        <end position="146"/>
    </location>
</feature>
<dbReference type="Proteomes" id="UP000054007">
    <property type="component" value="Unassembled WGS sequence"/>
</dbReference>
<feature type="compositionally biased region" description="Low complexity" evidence="1">
    <location>
        <begin position="85"/>
        <end position="97"/>
    </location>
</feature>
<evidence type="ECO:0000313" key="2">
    <source>
        <dbReference type="EMBL" id="KIY73623.1"/>
    </source>
</evidence>
<name>A0A0D7BSU2_9AGAR</name>
<feature type="compositionally biased region" description="Polar residues" evidence="1">
    <location>
        <begin position="34"/>
        <end position="47"/>
    </location>
</feature>
<feature type="region of interest" description="Disordered" evidence="1">
    <location>
        <begin position="80"/>
        <end position="151"/>
    </location>
</feature>
<protein>
    <submittedName>
        <fullName evidence="2">Uncharacterized protein</fullName>
    </submittedName>
</protein>
<proteinExistence type="predicted"/>
<sequence>MADAWLLKSIQVMAPTTRASGKQPAKSPRIVVQSPPQQTSGSSLVDISSTTDASLTLESMLLSRGFTEDAVNALLKSKELKRARSTSSLSSLPSEPVRPTKKKMVVLSLDHEEESRSRSLSIELPSRRSSPKPNQADPSIPSSPTERAQPANDTLIERLDKATKNTKPGAGKHTAESVIELSDSADGSAAEDVPSTSQAVVVDEEDEALAENIRVMKEAVLDSSPNVNLPPCVFHGYLSAYGTPAVRLLEFSFFFGSHLHECAAQSMVQLLLSNGYEDIVPLIRIPYTAFAKHKPSSTSNSKYTVRHMVFKTAPPNVHSSTPYAVNLMPGIVTSSFLSTNKTLGFKDYRGIAIYPFREIADIVSAMVAKTLGIPDGKVQGPVDSVLEDTHDVFYVFVTRDIVASQPSSPNKPSGSKKRSIFEKLTTTSTLPSSTREPSLLIDAKIPIFDCTNGSFDAQNNDHWAQIKSGSWKRFVLNSDGELPEDCAVVVGHTVTYLTFSTSTPPRVKYNIQFVMVFDVLY</sequence>
<feature type="region of interest" description="Disordered" evidence="1">
    <location>
        <begin position="16"/>
        <end position="47"/>
    </location>
</feature>
<feature type="compositionally biased region" description="Low complexity" evidence="1">
    <location>
        <begin position="118"/>
        <end position="128"/>
    </location>
</feature>
<reference evidence="2 3" key="1">
    <citation type="journal article" date="2015" name="Fungal Genet. Biol.">
        <title>Evolution of novel wood decay mechanisms in Agaricales revealed by the genome sequences of Fistulina hepatica and Cylindrobasidium torrendii.</title>
        <authorList>
            <person name="Floudas D."/>
            <person name="Held B.W."/>
            <person name="Riley R."/>
            <person name="Nagy L.G."/>
            <person name="Koehler G."/>
            <person name="Ransdell A.S."/>
            <person name="Younus H."/>
            <person name="Chow J."/>
            <person name="Chiniquy J."/>
            <person name="Lipzen A."/>
            <person name="Tritt A."/>
            <person name="Sun H."/>
            <person name="Haridas S."/>
            <person name="LaButti K."/>
            <person name="Ohm R.A."/>
            <person name="Kues U."/>
            <person name="Blanchette R.A."/>
            <person name="Grigoriev I.V."/>
            <person name="Minto R.E."/>
            <person name="Hibbett D.S."/>
        </authorList>
    </citation>
    <scope>NUCLEOTIDE SEQUENCE [LARGE SCALE GENOMIC DNA]</scope>
    <source>
        <strain evidence="2 3">FP15055 ss-10</strain>
    </source>
</reference>
<accession>A0A0D7BSU2</accession>
<dbReference type="AlphaFoldDB" id="A0A0D7BSU2"/>
<gene>
    <name evidence="2" type="ORF">CYLTODRAFT_485469</name>
</gene>
<keyword evidence="3" id="KW-1185">Reference proteome</keyword>
<organism evidence="2 3">
    <name type="scientific">Cylindrobasidium torrendii FP15055 ss-10</name>
    <dbReference type="NCBI Taxonomy" id="1314674"/>
    <lineage>
        <taxon>Eukaryota</taxon>
        <taxon>Fungi</taxon>
        <taxon>Dikarya</taxon>
        <taxon>Basidiomycota</taxon>
        <taxon>Agaricomycotina</taxon>
        <taxon>Agaricomycetes</taxon>
        <taxon>Agaricomycetidae</taxon>
        <taxon>Agaricales</taxon>
        <taxon>Marasmiineae</taxon>
        <taxon>Physalacriaceae</taxon>
        <taxon>Cylindrobasidium</taxon>
    </lineage>
</organism>
<dbReference type="EMBL" id="KN880435">
    <property type="protein sequence ID" value="KIY73623.1"/>
    <property type="molecule type" value="Genomic_DNA"/>
</dbReference>
<evidence type="ECO:0000313" key="3">
    <source>
        <dbReference type="Proteomes" id="UP000054007"/>
    </source>
</evidence>
<evidence type="ECO:0000256" key="1">
    <source>
        <dbReference type="SAM" id="MobiDB-lite"/>
    </source>
</evidence>